<keyword evidence="3" id="KW-1185">Reference proteome</keyword>
<organism evidence="2 3">
    <name type="scientific">Cyphomyrmex costatus</name>
    <dbReference type="NCBI Taxonomy" id="456900"/>
    <lineage>
        <taxon>Eukaryota</taxon>
        <taxon>Metazoa</taxon>
        <taxon>Ecdysozoa</taxon>
        <taxon>Arthropoda</taxon>
        <taxon>Hexapoda</taxon>
        <taxon>Insecta</taxon>
        <taxon>Pterygota</taxon>
        <taxon>Neoptera</taxon>
        <taxon>Endopterygota</taxon>
        <taxon>Hymenoptera</taxon>
        <taxon>Apocrita</taxon>
        <taxon>Aculeata</taxon>
        <taxon>Formicoidea</taxon>
        <taxon>Formicidae</taxon>
        <taxon>Myrmicinae</taxon>
        <taxon>Cyphomyrmex</taxon>
    </lineage>
</organism>
<dbReference type="STRING" id="456900.A0A195CWC9"/>
<reference evidence="2 3" key="1">
    <citation type="submission" date="2016-03" db="EMBL/GenBank/DDBJ databases">
        <title>Cyphomyrmex costatus WGS genome.</title>
        <authorList>
            <person name="Nygaard S."/>
            <person name="Hu H."/>
            <person name="Boomsma J."/>
            <person name="Zhang G."/>
        </authorList>
    </citation>
    <scope>NUCLEOTIDE SEQUENCE [LARGE SCALE GENOMIC DNA]</scope>
    <source>
        <strain evidence="2">MS0001</strain>
        <tissue evidence="2">Whole body</tissue>
    </source>
</reference>
<dbReference type="Proteomes" id="UP000078542">
    <property type="component" value="Unassembled WGS sequence"/>
</dbReference>
<dbReference type="AlphaFoldDB" id="A0A195CWC9"/>
<evidence type="ECO:0000313" key="3">
    <source>
        <dbReference type="Proteomes" id="UP000078542"/>
    </source>
</evidence>
<accession>A0A195CWC9</accession>
<gene>
    <name evidence="2" type="ORF">ALC62_04320</name>
</gene>
<name>A0A195CWC9_9HYME</name>
<dbReference type="EMBL" id="KQ977220">
    <property type="protein sequence ID" value="KYN04935.1"/>
    <property type="molecule type" value="Genomic_DNA"/>
</dbReference>
<proteinExistence type="predicted"/>
<protein>
    <submittedName>
        <fullName evidence="2">Uncharacterized protein</fullName>
    </submittedName>
</protein>
<sequence>MSISTPAWTSTSFFPPPDSSRLWPSVRKNGTLSGNPIKGVREFSAKPERSRTELRVVSYREADVRGRESPDSGIPYIVQGLRLLDRPRRLSMISFTSKWKRANKTSMMMYLTVQFLKRRIWFNPQHVRTIRMTAWKDAAGRQDDKLQRTKRWLNHCKLLGDIKMPRRKNRTKWEAPWCILRHGHANPPSIGTSYGVAKRLAADTFGSQ</sequence>
<evidence type="ECO:0000256" key="1">
    <source>
        <dbReference type="SAM" id="MobiDB-lite"/>
    </source>
</evidence>
<feature type="region of interest" description="Disordered" evidence="1">
    <location>
        <begin position="1"/>
        <end position="20"/>
    </location>
</feature>
<evidence type="ECO:0000313" key="2">
    <source>
        <dbReference type="EMBL" id="KYN04935.1"/>
    </source>
</evidence>